<evidence type="ECO:0000313" key="3">
    <source>
        <dbReference type="RefSeq" id="XP_026668727.1"/>
    </source>
</evidence>
<sequence>MNRLLLLALLFVVYVAAATRCIVKDDKDEPEVHVIRLGDRSGGSDESDVIALQIPDSRRRRETHEACKKDKDCVKGQVCVPYLGCVRGHRKIPPGEMLTQH</sequence>
<organism evidence="2 3">
    <name type="scientific">Ceratina calcarata</name>
    <dbReference type="NCBI Taxonomy" id="156304"/>
    <lineage>
        <taxon>Eukaryota</taxon>
        <taxon>Metazoa</taxon>
        <taxon>Ecdysozoa</taxon>
        <taxon>Arthropoda</taxon>
        <taxon>Hexapoda</taxon>
        <taxon>Insecta</taxon>
        <taxon>Pterygota</taxon>
        <taxon>Neoptera</taxon>
        <taxon>Endopterygota</taxon>
        <taxon>Hymenoptera</taxon>
        <taxon>Apocrita</taxon>
        <taxon>Aculeata</taxon>
        <taxon>Apoidea</taxon>
        <taxon>Anthophila</taxon>
        <taxon>Apidae</taxon>
        <taxon>Ceratina</taxon>
        <taxon>Zadontomerus</taxon>
    </lineage>
</organism>
<keyword evidence="2" id="KW-1185">Reference proteome</keyword>
<reference evidence="3" key="1">
    <citation type="submission" date="2025-08" db="UniProtKB">
        <authorList>
            <consortium name="RefSeq"/>
        </authorList>
    </citation>
    <scope>IDENTIFICATION</scope>
    <source>
        <tissue evidence="3">Whole body</tissue>
    </source>
</reference>
<proteinExistence type="predicted"/>
<gene>
    <name evidence="3" type="primary">LOC113464220</name>
</gene>
<evidence type="ECO:0000313" key="2">
    <source>
        <dbReference type="Proteomes" id="UP000694925"/>
    </source>
</evidence>
<name>A0AAJ7RZQ5_9HYME</name>
<protein>
    <submittedName>
        <fullName evidence="3">Uncharacterized protein LOC113464220</fullName>
    </submittedName>
</protein>
<dbReference type="RefSeq" id="XP_026668727.1">
    <property type="nucleotide sequence ID" value="XM_026812926.1"/>
</dbReference>
<evidence type="ECO:0000256" key="1">
    <source>
        <dbReference type="SAM" id="SignalP"/>
    </source>
</evidence>
<feature type="chain" id="PRO_5042575792" evidence="1">
    <location>
        <begin position="19"/>
        <end position="101"/>
    </location>
</feature>
<dbReference type="AlphaFoldDB" id="A0AAJ7RZQ5"/>
<dbReference type="Proteomes" id="UP000694925">
    <property type="component" value="Unplaced"/>
</dbReference>
<keyword evidence="1" id="KW-0732">Signal</keyword>
<dbReference type="GeneID" id="113464220"/>
<accession>A0AAJ7RZQ5</accession>
<feature type="signal peptide" evidence="1">
    <location>
        <begin position="1"/>
        <end position="18"/>
    </location>
</feature>
<dbReference type="KEGG" id="ccal:113464220"/>